<dbReference type="Gene3D" id="1.10.555.10">
    <property type="entry name" value="Rho GTPase activation protein"/>
    <property type="match status" value="1"/>
</dbReference>
<dbReference type="PROSITE" id="PS50238">
    <property type="entry name" value="RHOGAP"/>
    <property type="match status" value="1"/>
</dbReference>
<dbReference type="GO" id="GO:0007165">
    <property type="term" value="P:signal transduction"/>
    <property type="evidence" value="ECO:0007669"/>
    <property type="project" value="InterPro"/>
</dbReference>
<dbReference type="WormBase" id="SRAE_X000120900">
    <property type="protein sequence ID" value="SRP03890"/>
    <property type="gene ID" value="WBGene00266775"/>
</dbReference>
<sequence length="697" mass="79296">MYYYFEERENYSTVYFKNLCTQIIRMPISKYRMVFCGYQGVHARFKDRLEKVKFGVPMACAFQSGDIPGPLLVLLLKVNKEGPLRKDIWRAPGNQAQVKKIAAIMKGGRMMNISDINVYTAASIVKRFLSKLPGGVFGPENERLLFGILHEPDPVKQRAVFAKIIHAMDPVSQNFMVLLFGTFRIIADSSITFDTRMNPEAIGISVAPSLFHTCINDTKAKFDDVRKFKQASHIIAILINNFGFTDMFSRESYEYYAKITGRTIRVEENWMFSFQYPIKKRNERRQNLGTSLGVLNINHNDTEGEGSDDNIILPIAKRSTSASIVLNRSAIGAASITGCVDPHHQPCCSCASAEKPLSLIFGIIVRRPSFEMNKEHFFDTCNSMDHENDNDNNQILNLGSNVSVCSSVLRCKNNFSKSKKNSHSHQNINPTECYCEPSSVKDSINCTCTNSIYNNINKELLSSRISTSLNEGIDMPKYLLGYDRIVREDIAAENSRSLQNLEYVHTLQKGRMKNRSQWFLNGKANTTEDKQEKTSNFNENGQKYDKTNNITNIVANDNIKDDREIFNGETSNSTKKYNKMPLTKTLSDKPILLSSLCNSTSGIERRSSWKKHYFRAQKSLDSSIENNNKTDDNLTFKQDKPIRRISTLTGFTRLTTNEDDNQSKYNKVTLVRRKSSSSMKNKSSNYYPTSKLIFSKN</sequence>
<reference evidence="4" key="3">
    <citation type="submission" date="2020-12" db="UniProtKB">
        <authorList>
            <consortium name="WormBaseParasite"/>
        </authorList>
    </citation>
    <scope>IDENTIFICATION</scope>
</reference>
<reference evidence="3" key="2">
    <citation type="submission" date="2014-09" db="EMBL/GenBank/DDBJ databases">
        <authorList>
            <person name="Martin A.A."/>
        </authorList>
    </citation>
    <scope>NUCLEOTIDE SEQUENCE</scope>
    <source>
        <strain evidence="3">ED321</strain>
    </source>
</reference>
<dbReference type="CTD" id="36384269"/>
<accession>A0A090MN33</accession>
<evidence type="ECO:0000313" key="3">
    <source>
        <dbReference type="Proteomes" id="UP000035682"/>
    </source>
</evidence>
<dbReference type="Pfam" id="PF00620">
    <property type="entry name" value="RhoGAP"/>
    <property type="match status" value="1"/>
</dbReference>
<dbReference type="PANTHER" id="PTHR23179">
    <property type="entry name" value="T-CELL ACTIVATION RHO GTPASE ACTIVATING PROTEIN-RELATED"/>
    <property type="match status" value="1"/>
</dbReference>
<dbReference type="AlphaFoldDB" id="A0A090MN33"/>
<evidence type="ECO:0000259" key="1">
    <source>
        <dbReference type="PROSITE" id="PS50238"/>
    </source>
</evidence>
<dbReference type="PANTHER" id="PTHR23179:SF27">
    <property type="entry name" value="RHO GTPASE ACTIVATING PROTEIN AT 71E, ISOFORM D"/>
    <property type="match status" value="1"/>
</dbReference>
<evidence type="ECO:0000313" key="5">
    <source>
        <dbReference type="WormBase" id="SRAE_X000120900"/>
    </source>
</evidence>
<dbReference type="GO" id="GO:0005096">
    <property type="term" value="F:GTPase activator activity"/>
    <property type="evidence" value="ECO:0007669"/>
    <property type="project" value="TreeGrafter"/>
</dbReference>
<dbReference type="InterPro" id="IPR008936">
    <property type="entry name" value="Rho_GTPase_activation_prot"/>
</dbReference>
<evidence type="ECO:0000313" key="2">
    <source>
        <dbReference type="EMBL" id="CEF59461.1"/>
    </source>
</evidence>
<dbReference type="CDD" id="cd00159">
    <property type="entry name" value="RhoGAP"/>
    <property type="match status" value="1"/>
</dbReference>
<dbReference type="Proteomes" id="UP000035682">
    <property type="component" value="Unplaced"/>
</dbReference>
<dbReference type="InterPro" id="IPR000198">
    <property type="entry name" value="RhoGAP_dom"/>
</dbReference>
<keyword evidence="3" id="KW-1185">Reference proteome</keyword>
<proteinExistence type="predicted"/>
<organism evidence="2">
    <name type="scientific">Strongyloides ratti</name>
    <name type="common">Parasitic roundworm</name>
    <dbReference type="NCBI Taxonomy" id="34506"/>
    <lineage>
        <taxon>Eukaryota</taxon>
        <taxon>Metazoa</taxon>
        <taxon>Ecdysozoa</taxon>
        <taxon>Nematoda</taxon>
        <taxon>Chromadorea</taxon>
        <taxon>Rhabditida</taxon>
        <taxon>Tylenchina</taxon>
        <taxon>Panagrolaimomorpha</taxon>
        <taxon>Strongyloidoidea</taxon>
        <taxon>Strongyloididae</taxon>
        <taxon>Strongyloides</taxon>
    </lineage>
</organism>
<evidence type="ECO:0000313" key="4">
    <source>
        <dbReference type="WBParaSite" id="SRAE_X000120900.1"/>
    </source>
</evidence>
<dbReference type="OrthoDB" id="9994905at2759"/>
<dbReference type="GeneID" id="36384269"/>
<name>A0A090MN33_STRRB</name>
<feature type="domain" description="Rho-GAP" evidence="1">
    <location>
        <begin position="56"/>
        <end position="246"/>
    </location>
</feature>
<reference evidence="2" key="1">
    <citation type="submission" date="2014-09" db="EMBL/GenBank/DDBJ databases">
        <authorList>
            <person name="Aslett A.Martin."/>
        </authorList>
    </citation>
    <scope>NUCLEOTIDE SEQUENCE</scope>
    <source>
        <strain evidence="2">ED321 Heterogonic</strain>
    </source>
</reference>
<dbReference type="SUPFAM" id="SSF48350">
    <property type="entry name" value="GTPase activation domain, GAP"/>
    <property type="match status" value="1"/>
</dbReference>
<gene>
    <name evidence="2 4 5" type="ORF">SRAE_X000120900</name>
</gene>
<dbReference type="EMBL" id="LN609396">
    <property type="protein sequence ID" value="CEF59461.1"/>
    <property type="molecule type" value="Genomic_DNA"/>
</dbReference>
<protein>
    <submittedName>
        <fullName evidence="2 4">Rho GTPase activating protein at 71E</fullName>
    </submittedName>
</protein>
<dbReference type="SMART" id="SM00324">
    <property type="entry name" value="RhoGAP"/>
    <property type="match status" value="1"/>
</dbReference>
<dbReference type="RefSeq" id="XP_024498672.1">
    <property type="nucleotide sequence ID" value="XM_024646375.1"/>
</dbReference>
<dbReference type="WBParaSite" id="SRAE_X000120900.1">
    <property type="protein sequence ID" value="SRAE_X000120900.1"/>
    <property type="gene ID" value="WBGene00266775"/>
</dbReference>